<feature type="non-terminal residue" evidence="1">
    <location>
        <position position="42"/>
    </location>
</feature>
<evidence type="ECO:0000313" key="2">
    <source>
        <dbReference type="Proteomes" id="UP001154282"/>
    </source>
</evidence>
<sequence length="42" mass="4971">MKTKSGSFLLFFETTKCCFQHLFSQKQKTKMKINRPLSMVLN</sequence>
<keyword evidence="2" id="KW-1185">Reference proteome</keyword>
<reference evidence="1" key="1">
    <citation type="submission" date="2022-08" db="EMBL/GenBank/DDBJ databases">
        <authorList>
            <person name="Gutierrez-Valencia J."/>
        </authorList>
    </citation>
    <scope>NUCLEOTIDE SEQUENCE</scope>
</reference>
<protein>
    <submittedName>
        <fullName evidence="1">Uncharacterized protein</fullName>
    </submittedName>
</protein>
<proteinExistence type="predicted"/>
<name>A0AAV0QYQ2_9ROSI</name>
<dbReference type="Proteomes" id="UP001154282">
    <property type="component" value="Unassembled WGS sequence"/>
</dbReference>
<comment type="caution">
    <text evidence="1">The sequence shown here is derived from an EMBL/GenBank/DDBJ whole genome shotgun (WGS) entry which is preliminary data.</text>
</comment>
<accession>A0AAV0QYQ2</accession>
<dbReference type="EMBL" id="CAMGYJ010000010">
    <property type="protein sequence ID" value="CAI0550036.1"/>
    <property type="molecule type" value="Genomic_DNA"/>
</dbReference>
<organism evidence="1 2">
    <name type="scientific">Linum tenue</name>
    <dbReference type="NCBI Taxonomy" id="586396"/>
    <lineage>
        <taxon>Eukaryota</taxon>
        <taxon>Viridiplantae</taxon>
        <taxon>Streptophyta</taxon>
        <taxon>Embryophyta</taxon>
        <taxon>Tracheophyta</taxon>
        <taxon>Spermatophyta</taxon>
        <taxon>Magnoliopsida</taxon>
        <taxon>eudicotyledons</taxon>
        <taxon>Gunneridae</taxon>
        <taxon>Pentapetalae</taxon>
        <taxon>rosids</taxon>
        <taxon>fabids</taxon>
        <taxon>Malpighiales</taxon>
        <taxon>Linaceae</taxon>
        <taxon>Linum</taxon>
    </lineage>
</organism>
<dbReference type="AlphaFoldDB" id="A0AAV0QYQ2"/>
<gene>
    <name evidence="1" type="ORF">LITE_LOCUS45397</name>
</gene>
<evidence type="ECO:0000313" key="1">
    <source>
        <dbReference type="EMBL" id="CAI0550036.1"/>
    </source>
</evidence>